<accession>A0ACC2T1R8</accession>
<dbReference type="EMBL" id="QTSX02003740">
    <property type="protein sequence ID" value="KAJ9068391.1"/>
    <property type="molecule type" value="Genomic_DNA"/>
</dbReference>
<name>A0ACC2T1R8_9FUNG</name>
<comment type="caution">
    <text evidence="1">The sequence shown here is derived from an EMBL/GenBank/DDBJ whole genome shotgun (WGS) entry which is preliminary data.</text>
</comment>
<keyword evidence="1" id="KW-0238">DNA-binding</keyword>
<organism evidence="1 2">
    <name type="scientific">Entomophthora muscae</name>
    <dbReference type="NCBI Taxonomy" id="34485"/>
    <lineage>
        <taxon>Eukaryota</taxon>
        <taxon>Fungi</taxon>
        <taxon>Fungi incertae sedis</taxon>
        <taxon>Zoopagomycota</taxon>
        <taxon>Entomophthoromycotina</taxon>
        <taxon>Entomophthoromycetes</taxon>
        <taxon>Entomophthorales</taxon>
        <taxon>Entomophthoraceae</taxon>
        <taxon>Entomophthora</taxon>
    </lineage>
</organism>
<sequence>MTWREVIALDDKQLTEVGVAALGARRKFLKVFEHVKHEAELKGIPTDIKK</sequence>
<proteinExistence type="predicted"/>
<keyword evidence="2" id="KW-1185">Reference proteome</keyword>
<evidence type="ECO:0000313" key="2">
    <source>
        <dbReference type="Proteomes" id="UP001165960"/>
    </source>
</evidence>
<protein>
    <submittedName>
        <fullName evidence="1">Flap-structured DNA-binding and RNA-binding protein</fullName>
    </submittedName>
</protein>
<evidence type="ECO:0000313" key="1">
    <source>
        <dbReference type="EMBL" id="KAJ9068391.1"/>
    </source>
</evidence>
<reference evidence="1" key="1">
    <citation type="submission" date="2022-04" db="EMBL/GenBank/DDBJ databases">
        <title>Genome of the entomopathogenic fungus Entomophthora muscae.</title>
        <authorList>
            <person name="Elya C."/>
            <person name="Lovett B.R."/>
            <person name="Lee E."/>
            <person name="Macias A.M."/>
            <person name="Hajek A.E."/>
            <person name="De Bivort B.L."/>
            <person name="Kasson M.T."/>
            <person name="De Fine Licht H.H."/>
            <person name="Stajich J.E."/>
        </authorList>
    </citation>
    <scope>NUCLEOTIDE SEQUENCE</scope>
    <source>
        <strain evidence="1">Berkeley</strain>
    </source>
</reference>
<gene>
    <name evidence="1" type="primary">VTS1_5</name>
    <name evidence="1" type="ORF">DSO57_1029120</name>
</gene>
<dbReference type="Proteomes" id="UP001165960">
    <property type="component" value="Unassembled WGS sequence"/>
</dbReference>